<accession>A0A210QDY3</accession>
<feature type="signal peptide" evidence="1">
    <location>
        <begin position="1"/>
        <end position="23"/>
    </location>
</feature>
<dbReference type="InterPro" id="IPR036179">
    <property type="entry name" value="Ig-like_dom_sf"/>
</dbReference>
<sequence>MMAAILHLISMATYLSYVQVVFTRKASLASELDLLWNKYGEVRGQLAILESETSLDRNKIESFQQQLTALQDTITDIEGEVTQIAADLKVILSLGTAQDDETNHTDNPVWKDFSFILKRGSVQMNASYIVHTVDIETDGPFSHIWYDNHIPILDDDLFTRVDFSGENIHTLELRGIQSSAIRDGQKEISLEIENKIDGIIFRFNSVKHSFVRVYDYPLTYRVGPLHPQTNVTSGSFELRSEVLRNREITPSVNFFGLNGSQFPYKSVTARSWLGSDGVPQGPGKILNITNGSKERGTYKFTFDILEMVYDNGGIFSYIVTIPRFDDVFRSVKYVMHDPETLRHDVATLPEGSMVFLRDLFPREFKLGVGDSSLLHCSAMGNPKPRMAILKLKRDGHETTTGYSSVVMKRKYITTVMLVVKPTVPEVANISFVCAATSDGRERRLSLPTKIVVPPRFLKYEVYRGLEENVIVQLFVERSDPPKPSVSCRENDDWGDFIWGKSPMYTANETSTTTGYIVTFNVNMAATTTPPTRFVCEVFSVNGHDRIIVPIHL</sequence>
<feature type="chain" id="PRO_5012735932" description="Ig-like domain-containing protein" evidence="1">
    <location>
        <begin position="24"/>
        <end position="552"/>
    </location>
</feature>
<reference evidence="2 3" key="1">
    <citation type="journal article" date="2017" name="Nat. Ecol. Evol.">
        <title>Scallop genome provides insights into evolution of bilaterian karyotype and development.</title>
        <authorList>
            <person name="Wang S."/>
            <person name="Zhang J."/>
            <person name="Jiao W."/>
            <person name="Li J."/>
            <person name="Xun X."/>
            <person name="Sun Y."/>
            <person name="Guo X."/>
            <person name="Huan P."/>
            <person name="Dong B."/>
            <person name="Zhang L."/>
            <person name="Hu X."/>
            <person name="Sun X."/>
            <person name="Wang J."/>
            <person name="Zhao C."/>
            <person name="Wang Y."/>
            <person name="Wang D."/>
            <person name="Huang X."/>
            <person name="Wang R."/>
            <person name="Lv J."/>
            <person name="Li Y."/>
            <person name="Zhang Z."/>
            <person name="Liu B."/>
            <person name="Lu W."/>
            <person name="Hui Y."/>
            <person name="Liang J."/>
            <person name="Zhou Z."/>
            <person name="Hou R."/>
            <person name="Li X."/>
            <person name="Liu Y."/>
            <person name="Li H."/>
            <person name="Ning X."/>
            <person name="Lin Y."/>
            <person name="Zhao L."/>
            <person name="Xing Q."/>
            <person name="Dou J."/>
            <person name="Li Y."/>
            <person name="Mao J."/>
            <person name="Guo H."/>
            <person name="Dou H."/>
            <person name="Li T."/>
            <person name="Mu C."/>
            <person name="Jiang W."/>
            <person name="Fu Q."/>
            <person name="Fu X."/>
            <person name="Miao Y."/>
            <person name="Liu J."/>
            <person name="Yu Q."/>
            <person name="Li R."/>
            <person name="Liao H."/>
            <person name="Li X."/>
            <person name="Kong Y."/>
            <person name="Jiang Z."/>
            <person name="Chourrout D."/>
            <person name="Li R."/>
            <person name="Bao Z."/>
        </authorList>
    </citation>
    <scope>NUCLEOTIDE SEQUENCE [LARGE SCALE GENOMIC DNA]</scope>
    <source>
        <strain evidence="2 3">PY_sf001</strain>
    </source>
</reference>
<dbReference type="SUPFAM" id="SSF48726">
    <property type="entry name" value="Immunoglobulin"/>
    <property type="match status" value="1"/>
</dbReference>
<proteinExistence type="predicted"/>
<keyword evidence="1" id="KW-0732">Signal</keyword>
<protein>
    <recommendedName>
        <fullName evidence="4">Ig-like domain-containing protein</fullName>
    </recommendedName>
</protein>
<organism evidence="2 3">
    <name type="scientific">Mizuhopecten yessoensis</name>
    <name type="common">Japanese scallop</name>
    <name type="synonym">Patinopecten yessoensis</name>
    <dbReference type="NCBI Taxonomy" id="6573"/>
    <lineage>
        <taxon>Eukaryota</taxon>
        <taxon>Metazoa</taxon>
        <taxon>Spiralia</taxon>
        <taxon>Lophotrochozoa</taxon>
        <taxon>Mollusca</taxon>
        <taxon>Bivalvia</taxon>
        <taxon>Autobranchia</taxon>
        <taxon>Pteriomorphia</taxon>
        <taxon>Pectinida</taxon>
        <taxon>Pectinoidea</taxon>
        <taxon>Pectinidae</taxon>
        <taxon>Mizuhopecten</taxon>
    </lineage>
</organism>
<dbReference type="AlphaFoldDB" id="A0A210QDY3"/>
<name>A0A210QDY3_MIZYE</name>
<comment type="caution">
    <text evidence="2">The sequence shown here is derived from an EMBL/GenBank/DDBJ whole genome shotgun (WGS) entry which is preliminary data.</text>
</comment>
<dbReference type="Proteomes" id="UP000242188">
    <property type="component" value="Unassembled WGS sequence"/>
</dbReference>
<evidence type="ECO:0000313" key="3">
    <source>
        <dbReference type="Proteomes" id="UP000242188"/>
    </source>
</evidence>
<gene>
    <name evidence="2" type="ORF">KP79_PYT07122</name>
</gene>
<evidence type="ECO:0008006" key="4">
    <source>
        <dbReference type="Google" id="ProtNLM"/>
    </source>
</evidence>
<dbReference type="OrthoDB" id="10326016at2759"/>
<evidence type="ECO:0000256" key="1">
    <source>
        <dbReference type="SAM" id="SignalP"/>
    </source>
</evidence>
<dbReference type="EMBL" id="NEDP02004067">
    <property type="protein sequence ID" value="OWF46878.1"/>
    <property type="molecule type" value="Genomic_DNA"/>
</dbReference>
<evidence type="ECO:0000313" key="2">
    <source>
        <dbReference type="EMBL" id="OWF46878.1"/>
    </source>
</evidence>
<keyword evidence="3" id="KW-1185">Reference proteome</keyword>